<proteinExistence type="predicted"/>
<name>A0ACD0P6M5_9BASI</name>
<organism evidence="1 2">
    <name type="scientific">Violaceomyces palustris</name>
    <dbReference type="NCBI Taxonomy" id="1673888"/>
    <lineage>
        <taxon>Eukaryota</taxon>
        <taxon>Fungi</taxon>
        <taxon>Dikarya</taxon>
        <taxon>Basidiomycota</taxon>
        <taxon>Ustilaginomycotina</taxon>
        <taxon>Ustilaginomycetes</taxon>
        <taxon>Violaceomycetales</taxon>
        <taxon>Violaceomycetaceae</taxon>
        <taxon>Violaceomyces</taxon>
    </lineage>
</organism>
<dbReference type="EMBL" id="KZ819714">
    <property type="protein sequence ID" value="PWN53662.1"/>
    <property type="molecule type" value="Genomic_DNA"/>
</dbReference>
<keyword evidence="2" id="KW-1185">Reference proteome</keyword>
<gene>
    <name evidence="1" type="ORF">IE53DRAFT_125366</name>
</gene>
<reference evidence="1 2" key="1">
    <citation type="journal article" date="2018" name="Mol. Biol. Evol.">
        <title>Broad Genomic Sampling Reveals a Smut Pathogenic Ancestry of the Fungal Clade Ustilaginomycotina.</title>
        <authorList>
            <person name="Kijpornyongpan T."/>
            <person name="Mondo S.J."/>
            <person name="Barry K."/>
            <person name="Sandor L."/>
            <person name="Lee J."/>
            <person name="Lipzen A."/>
            <person name="Pangilinan J."/>
            <person name="LaButti K."/>
            <person name="Hainaut M."/>
            <person name="Henrissat B."/>
            <person name="Grigoriev I.V."/>
            <person name="Spatafora J.W."/>
            <person name="Aime M.C."/>
        </authorList>
    </citation>
    <scope>NUCLEOTIDE SEQUENCE [LARGE SCALE GENOMIC DNA]</scope>
    <source>
        <strain evidence="1 2">SA 807</strain>
    </source>
</reference>
<dbReference type="Proteomes" id="UP000245626">
    <property type="component" value="Unassembled WGS sequence"/>
</dbReference>
<sequence>MLTIPSSSMATFSNIDIESQSSPSSRNLSDPSNTAAASSSSAIQRQPGQLKRARRTHAKRTCLSCRTNKVRCELPDLQVPSSLDPLPSEKACHRCNVLNLDCVVYDADRKRARNSITTSTTNKKNNKNTSSTEKKLEDGNDNDQSNNPQGSLDSSTKAERKSTAAPRKQPKQSEYQKQKGKLIQDARPQSLAHILEPFQLFSGENESELPDRSGNGSTALNDSDEDVDQLDESIEAQPNASSQDDSSSAKKNDAHITIKRPPIWLKYHMTPLGLLRTLVARHPGFGSDLPDMDPNLSFREVLLVLKLLPEKLSQRIAAVSEMLFLYFPHLPSLPNLLAQHTSAPTLSSALLLTTIYFISLRQCSGFADTKQLKERLKVYIRQMGIQVMLTLPKSTYAVQALELLASYEPLDLMGIDHDLSSLDKLSVPGESQIVAAIHIAQLLKMNDSIELLRDPNDHIKLETRSKRIEDSLVWFSISSTKSALTSKEPDPNVSSESLETFGNEIVRLSQHSSKERSEDRLRDAGRLGVLHRFRRLKMLHTRWAEIIGCYYPTDRPLNEAIRDADSLLEKFGSESIELEYERHLALGELLRLHPFSKIQGWRSFATGWITNPRTASQRYIRRRSSRL</sequence>
<accession>A0ACD0P6M5</accession>
<protein>
    <submittedName>
        <fullName evidence="1">Uncharacterized protein</fullName>
    </submittedName>
</protein>
<evidence type="ECO:0000313" key="1">
    <source>
        <dbReference type="EMBL" id="PWN53662.1"/>
    </source>
</evidence>
<evidence type="ECO:0000313" key="2">
    <source>
        <dbReference type="Proteomes" id="UP000245626"/>
    </source>
</evidence>